<dbReference type="EMBL" id="CP023434">
    <property type="protein sequence ID" value="AXY26140.1"/>
    <property type="molecule type" value="Genomic_DNA"/>
</dbReference>
<dbReference type="CDD" id="cd00347">
    <property type="entry name" value="Flavin_utilizing_monoxygenases"/>
    <property type="match status" value="1"/>
</dbReference>
<name>A0A347WM33_9LACT</name>
<dbReference type="NCBIfam" id="TIGR03558">
    <property type="entry name" value="oxido_grp_1"/>
    <property type="match status" value="1"/>
</dbReference>
<comment type="similarity">
    <text evidence="1">To bacterial alkanal monooxygenase alpha and beta chains.</text>
</comment>
<proteinExistence type="predicted"/>
<evidence type="ECO:0000313" key="3">
    <source>
        <dbReference type="EMBL" id="AXY26140.1"/>
    </source>
</evidence>
<dbReference type="Gene3D" id="3.20.20.30">
    <property type="entry name" value="Luciferase-like domain"/>
    <property type="match status" value="1"/>
</dbReference>
<dbReference type="GO" id="GO:0016705">
    <property type="term" value="F:oxidoreductase activity, acting on paired donors, with incorporation or reduction of molecular oxygen"/>
    <property type="evidence" value="ECO:0007669"/>
    <property type="project" value="InterPro"/>
</dbReference>
<dbReference type="KEGG" id="abae:CL176_09080"/>
<dbReference type="InterPro" id="IPR019949">
    <property type="entry name" value="CmoO-like"/>
</dbReference>
<dbReference type="InterPro" id="IPR036661">
    <property type="entry name" value="Luciferase-like_sf"/>
</dbReference>
<sequence>MVRLSVLDYAQVDEGRTGQEAIADSLRLAQTAEKLGYHRFWVAEHHNVPAFASSSPELLMMYILGETQQLRVGSGGVMLPHYSPFKVAENFRMLEAAHPGRVDLGYGNTLGTPLVNDALNETKTGRIAYEKSVRDIYHYLTGSEDETHRFAGLQANPSGDNLPQMFQLTTSKRGALNAAKAGVGLCFGLFPNASSNKLDVGREAAEIYRKNFRPSKVMAEPYVMFAPFVVLSEDEAELSGFIQVLDIWLLGKQDFAEFSAFPSVETAANYKLTPADQEAIEANRTRMITGNAADVKAQLDRITEHFAADEILFIPLMPGVHQRQQALELLAEEYGQY</sequence>
<keyword evidence="4" id="KW-1185">Reference proteome</keyword>
<dbReference type="InterPro" id="IPR011251">
    <property type="entry name" value="Luciferase-like_dom"/>
</dbReference>
<dbReference type="PANTHER" id="PTHR30137">
    <property type="entry name" value="LUCIFERASE-LIKE MONOOXYGENASE"/>
    <property type="match status" value="1"/>
</dbReference>
<dbReference type="PANTHER" id="PTHR30137:SF6">
    <property type="entry name" value="LUCIFERASE-LIKE MONOOXYGENASE"/>
    <property type="match status" value="1"/>
</dbReference>
<organism evidence="3 4">
    <name type="scientific">Suicoccus acidiformans</name>
    <dbReference type="NCBI Taxonomy" id="2036206"/>
    <lineage>
        <taxon>Bacteria</taxon>
        <taxon>Bacillati</taxon>
        <taxon>Bacillota</taxon>
        <taxon>Bacilli</taxon>
        <taxon>Lactobacillales</taxon>
        <taxon>Aerococcaceae</taxon>
        <taxon>Suicoccus</taxon>
    </lineage>
</organism>
<gene>
    <name evidence="3" type="ORF">CL176_09080</name>
</gene>
<dbReference type="Pfam" id="PF00296">
    <property type="entry name" value="Bac_luciferase"/>
    <property type="match status" value="1"/>
</dbReference>
<protein>
    <submittedName>
        <fullName evidence="3">LLM class flavin-dependent oxidoreductase</fullName>
    </submittedName>
</protein>
<dbReference type="AlphaFoldDB" id="A0A347WM33"/>
<reference evidence="3 4" key="1">
    <citation type="submission" date="2017-09" db="EMBL/GenBank/DDBJ databases">
        <title>Complete genome sequence of Oxytococcus suis strain ZY16052.</title>
        <authorList>
            <person name="Li F."/>
        </authorList>
    </citation>
    <scope>NUCLEOTIDE SEQUENCE [LARGE SCALE GENOMIC DNA]</scope>
    <source>
        <strain evidence="3 4">ZY16052</strain>
    </source>
</reference>
<accession>A0A347WM33</accession>
<evidence type="ECO:0000256" key="1">
    <source>
        <dbReference type="ARBA" id="ARBA00007789"/>
    </source>
</evidence>
<dbReference type="OrthoDB" id="9780518at2"/>
<dbReference type="SUPFAM" id="SSF51679">
    <property type="entry name" value="Bacterial luciferase-like"/>
    <property type="match status" value="1"/>
</dbReference>
<dbReference type="InterPro" id="IPR050766">
    <property type="entry name" value="Bact_Lucif_Oxidored"/>
</dbReference>
<dbReference type="Proteomes" id="UP000263232">
    <property type="component" value="Chromosome"/>
</dbReference>
<evidence type="ECO:0000313" key="4">
    <source>
        <dbReference type="Proteomes" id="UP000263232"/>
    </source>
</evidence>
<dbReference type="RefSeq" id="WP_118991035.1">
    <property type="nucleotide sequence ID" value="NZ_CP023434.1"/>
</dbReference>
<dbReference type="GO" id="GO:0005829">
    <property type="term" value="C:cytosol"/>
    <property type="evidence" value="ECO:0007669"/>
    <property type="project" value="TreeGrafter"/>
</dbReference>
<evidence type="ECO:0000259" key="2">
    <source>
        <dbReference type="Pfam" id="PF00296"/>
    </source>
</evidence>
<feature type="domain" description="Luciferase-like" evidence="2">
    <location>
        <begin position="6"/>
        <end position="302"/>
    </location>
</feature>